<organism evidence="9 10">
    <name type="scientific">Apilactobacillus xinyiensis</name>
    <dbReference type="NCBI Taxonomy" id="2841032"/>
    <lineage>
        <taxon>Bacteria</taxon>
        <taxon>Bacillati</taxon>
        <taxon>Bacillota</taxon>
        <taxon>Bacilli</taxon>
        <taxon>Lactobacillales</taxon>
        <taxon>Lactobacillaceae</taxon>
        <taxon>Apilactobacillus</taxon>
    </lineage>
</organism>
<feature type="transmembrane region" description="Helical" evidence="7">
    <location>
        <begin position="144"/>
        <end position="162"/>
    </location>
</feature>
<evidence type="ECO:0000256" key="5">
    <source>
        <dbReference type="ARBA" id="ARBA00022989"/>
    </source>
</evidence>
<evidence type="ECO:0000256" key="2">
    <source>
        <dbReference type="ARBA" id="ARBA00005745"/>
    </source>
</evidence>
<evidence type="ECO:0000256" key="7">
    <source>
        <dbReference type="SAM" id="Phobius"/>
    </source>
</evidence>
<keyword evidence="6 7" id="KW-0472">Membrane</keyword>
<keyword evidence="10" id="KW-1185">Reference proteome</keyword>
<dbReference type="Proteomes" id="UP001522905">
    <property type="component" value="Unassembled WGS sequence"/>
</dbReference>
<keyword evidence="4 7" id="KW-0812">Transmembrane</keyword>
<evidence type="ECO:0000256" key="4">
    <source>
        <dbReference type="ARBA" id="ARBA00022692"/>
    </source>
</evidence>
<keyword evidence="3" id="KW-1003">Cell membrane</keyword>
<dbReference type="InterPro" id="IPR003004">
    <property type="entry name" value="GspF/PilC"/>
</dbReference>
<sequence>MSLFEQAYLFKKLNELLLVGFSISEAIDFLCKIGKNSKLNLVKLGMSNGYSFSYSIRKLINNNFYNQLLVSEKNGSLIETLNSLGAFTKALNNYNKKLKSILVYPAILAVMLVLVVFLISNVIIPQMNSVDSYLFSPVSSLLGIAVILICIIVLISGLYYLLERISPINKVTLITQIPFLGNVYLKYLSYQLSINLSLFLNSGLDIRNIIVVIKKFEKNTIVYQLAVLLDNHLNNGKSYVEFIHKYNFIPNEYIIFINQGLSNVELARQFEAFADLSFENMDKKINRLINAVQPLIFLIIGIVIIITYLSILLPVYQSMKGI</sequence>
<dbReference type="PRINTS" id="PR00812">
    <property type="entry name" value="BCTERIALGSPF"/>
</dbReference>
<proteinExistence type="inferred from homology"/>
<dbReference type="Gene3D" id="1.20.81.30">
    <property type="entry name" value="Type II secretion system (T2SS), domain F"/>
    <property type="match status" value="1"/>
</dbReference>
<dbReference type="PANTHER" id="PTHR30012">
    <property type="entry name" value="GENERAL SECRETION PATHWAY PROTEIN"/>
    <property type="match status" value="1"/>
</dbReference>
<evidence type="ECO:0000313" key="10">
    <source>
        <dbReference type="Proteomes" id="UP001522905"/>
    </source>
</evidence>
<reference evidence="9 10" key="1">
    <citation type="submission" date="2021-11" db="EMBL/GenBank/DDBJ databases">
        <title>Comparative genomics of bee honey and flower isolates.</title>
        <authorList>
            <person name="Bechtner J.D."/>
            <person name="Gallus M.K."/>
            <person name="Ehrmann M."/>
        </authorList>
    </citation>
    <scope>NUCLEOTIDE SEQUENCE [LARGE SCALE GENOMIC DNA]</scope>
    <source>
        <strain evidence="9 10">M161</strain>
    </source>
</reference>
<dbReference type="InterPro" id="IPR042094">
    <property type="entry name" value="T2SS_GspF_sf"/>
</dbReference>
<feature type="domain" description="Type II secretion system protein GspF" evidence="8">
    <location>
        <begin position="195"/>
        <end position="314"/>
    </location>
</feature>
<feature type="transmembrane region" description="Helical" evidence="7">
    <location>
        <begin position="101"/>
        <end position="124"/>
    </location>
</feature>
<protein>
    <submittedName>
        <fullName evidence="9">Type II secretion system F family protein</fullName>
    </submittedName>
</protein>
<dbReference type="InterPro" id="IPR018076">
    <property type="entry name" value="T2SS_GspF_dom"/>
</dbReference>
<evidence type="ECO:0000256" key="3">
    <source>
        <dbReference type="ARBA" id="ARBA00022475"/>
    </source>
</evidence>
<comment type="subcellular location">
    <subcellularLocation>
        <location evidence="1">Cell membrane</location>
        <topology evidence="1">Multi-pass membrane protein</topology>
    </subcellularLocation>
</comment>
<accession>A0ABT0I1S3</accession>
<evidence type="ECO:0000259" key="8">
    <source>
        <dbReference type="Pfam" id="PF00482"/>
    </source>
</evidence>
<dbReference type="PANTHER" id="PTHR30012:SF0">
    <property type="entry name" value="TYPE II SECRETION SYSTEM PROTEIN F-RELATED"/>
    <property type="match status" value="1"/>
</dbReference>
<name>A0ABT0I1S3_9LACO</name>
<keyword evidence="5 7" id="KW-1133">Transmembrane helix</keyword>
<dbReference type="EMBL" id="JAJIAO010000003">
    <property type="protein sequence ID" value="MCK8624655.1"/>
    <property type="molecule type" value="Genomic_DNA"/>
</dbReference>
<comment type="similarity">
    <text evidence="2">Belongs to the GSP F family.</text>
</comment>
<gene>
    <name evidence="9" type="ORF">LNP07_03915</name>
</gene>
<comment type="caution">
    <text evidence="9">The sequence shown here is derived from an EMBL/GenBank/DDBJ whole genome shotgun (WGS) entry which is preliminary data.</text>
</comment>
<evidence type="ECO:0000256" key="1">
    <source>
        <dbReference type="ARBA" id="ARBA00004651"/>
    </source>
</evidence>
<dbReference type="Pfam" id="PF00482">
    <property type="entry name" value="T2SSF"/>
    <property type="match status" value="2"/>
</dbReference>
<evidence type="ECO:0000313" key="9">
    <source>
        <dbReference type="EMBL" id="MCK8624655.1"/>
    </source>
</evidence>
<evidence type="ECO:0000256" key="6">
    <source>
        <dbReference type="ARBA" id="ARBA00023136"/>
    </source>
</evidence>
<feature type="transmembrane region" description="Helical" evidence="7">
    <location>
        <begin position="295"/>
        <end position="316"/>
    </location>
</feature>
<feature type="domain" description="Type II secretion system protein GspF" evidence="8">
    <location>
        <begin position="12"/>
        <end position="125"/>
    </location>
</feature>